<reference evidence="1" key="1">
    <citation type="submission" date="2014-09" db="EMBL/GenBank/DDBJ databases">
        <title>Genome sequence of the luminous mushroom Mycena chlorophos for searching fungal bioluminescence genes.</title>
        <authorList>
            <person name="Tanaka Y."/>
            <person name="Kasuga D."/>
            <person name="Oba Y."/>
            <person name="Hase S."/>
            <person name="Sato K."/>
            <person name="Oba Y."/>
            <person name="Sakakibara Y."/>
        </authorList>
    </citation>
    <scope>NUCLEOTIDE SEQUENCE</scope>
</reference>
<accession>A0ABQ0L051</accession>
<gene>
    <name evidence="1" type="ORF">MCHLO_00828</name>
</gene>
<dbReference type="EMBL" id="DF838647">
    <property type="protein sequence ID" value="GAT43136.1"/>
    <property type="molecule type" value="Genomic_DNA"/>
</dbReference>
<evidence type="ECO:0000313" key="1">
    <source>
        <dbReference type="EMBL" id="GAT43136.1"/>
    </source>
</evidence>
<evidence type="ECO:0000313" key="2">
    <source>
        <dbReference type="Proteomes" id="UP000815677"/>
    </source>
</evidence>
<dbReference type="Proteomes" id="UP000815677">
    <property type="component" value="Unassembled WGS sequence"/>
</dbReference>
<protein>
    <submittedName>
        <fullName evidence="1">Uncharacterized protein</fullName>
    </submittedName>
</protein>
<organism evidence="1 2">
    <name type="scientific">Mycena chlorophos</name>
    <name type="common">Agaric fungus</name>
    <name type="synonym">Agaricus chlorophos</name>
    <dbReference type="NCBI Taxonomy" id="658473"/>
    <lineage>
        <taxon>Eukaryota</taxon>
        <taxon>Fungi</taxon>
        <taxon>Dikarya</taxon>
        <taxon>Basidiomycota</taxon>
        <taxon>Agaricomycotina</taxon>
        <taxon>Agaricomycetes</taxon>
        <taxon>Agaricomycetidae</taxon>
        <taxon>Agaricales</taxon>
        <taxon>Marasmiineae</taxon>
        <taxon>Mycenaceae</taxon>
        <taxon>Mycena</taxon>
    </lineage>
</organism>
<name>A0ABQ0L051_MYCCL</name>
<feature type="non-terminal residue" evidence="1">
    <location>
        <position position="104"/>
    </location>
</feature>
<keyword evidence="2" id="KW-1185">Reference proteome</keyword>
<proteinExistence type="predicted"/>
<sequence>MAMAPASHSILGRTFPFDAVPARNGGSLLQQKCRALVENLDKRVTREERLIYNHENIAQSIAEKNWFSASLILSMICLGEPDAALEGPRYTAVRIPSLPGVLQD</sequence>